<evidence type="ECO:0000256" key="4">
    <source>
        <dbReference type="ARBA" id="ARBA00023136"/>
    </source>
</evidence>
<evidence type="ECO:0000256" key="1">
    <source>
        <dbReference type="ARBA" id="ARBA00004141"/>
    </source>
</evidence>
<dbReference type="PANTHER" id="PTHR12489">
    <property type="entry name" value="LIPOMA HMGIC FUSION PARTNER-LIKE PROTEIN"/>
    <property type="match status" value="1"/>
</dbReference>
<organism evidence="6 7">
    <name type="scientific">Pristionchus fissidentatus</name>
    <dbReference type="NCBI Taxonomy" id="1538716"/>
    <lineage>
        <taxon>Eukaryota</taxon>
        <taxon>Metazoa</taxon>
        <taxon>Ecdysozoa</taxon>
        <taxon>Nematoda</taxon>
        <taxon>Chromadorea</taxon>
        <taxon>Rhabditida</taxon>
        <taxon>Rhabditina</taxon>
        <taxon>Diplogasteromorpha</taxon>
        <taxon>Diplogasteroidea</taxon>
        <taxon>Neodiplogasteridae</taxon>
        <taxon>Pristionchus</taxon>
    </lineage>
</organism>
<comment type="subcellular location">
    <subcellularLocation>
        <location evidence="1">Membrane</location>
        <topology evidence="1">Multi-pass membrane protein</topology>
    </subcellularLocation>
</comment>
<keyword evidence="2 5" id="KW-0812">Transmembrane</keyword>
<evidence type="ECO:0000256" key="5">
    <source>
        <dbReference type="SAM" id="Phobius"/>
    </source>
</evidence>
<dbReference type="Pfam" id="PF10242">
    <property type="entry name" value="L_HMGIC_fpl"/>
    <property type="match status" value="1"/>
</dbReference>
<evidence type="ECO:0000256" key="3">
    <source>
        <dbReference type="ARBA" id="ARBA00022989"/>
    </source>
</evidence>
<dbReference type="PANTHER" id="PTHR12489:SF1">
    <property type="entry name" value="LP10272P"/>
    <property type="match status" value="1"/>
</dbReference>
<dbReference type="Proteomes" id="UP001432322">
    <property type="component" value="Unassembled WGS sequence"/>
</dbReference>
<protein>
    <submittedName>
        <fullName evidence="6">Uncharacterized protein</fullName>
    </submittedName>
</protein>
<comment type="caution">
    <text evidence="6">The sequence shown here is derived from an EMBL/GenBank/DDBJ whole genome shotgun (WGS) entry which is preliminary data.</text>
</comment>
<feature type="transmembrane region" description="Helical" evidence="5">
    <location>
        <begin position="29"/>
        <end position="51"/>
    </location>
</feature>
<dbReference type="AlphaFoldDB" id="A0AAV5VP75"/>
<dbReference type="GO" id="GO:0007605">
    <property type="term" value="P:sensory perception of sound"/>
    <property type="evidence" value="ECO:0007669"/>
    <property type="project" value="TreeGrafter"/>
</dbReference>
<proteinExistence type="predicted"/>
<sequence>MPASSTATSTTPFFELYDYSKDWRILAGLWALLGIATAILQCVVLVHPAWISSSNGVTTFGLYDVCYTAPCDFTPWQIRSISTSFDAAAIAILASTTLSLMVVFAVLLLFIVGDTIVFKVVGWMHLFSFVLELAGVIIFPFAWNSNKMTAICDSDSYMIGNCVMRWPYLLAAVLAVDHLSLAMLGMMLACRKPPRRKPFPMHTFEYVHHLPPPPPPEVYFTNGGTMKL</sequence>
<dbReference type="GO" id="GO:0005886">
    <property type="term" value="C:plasma membrane"/>
    <property type="evidence" value="ECO:0007669"/>
    <property type="project" value="TreeGrafter"/>
</dbReference>
<evidence type="ECO:0000313" key="7">
    <source>
        <dbReference type="Proteomes" id="UP001432322"/>
    </source>
</evidence>
<name>A0AAV5VP75_9BILA</name>
<evidence type="ECO:0000256" key="2">
    <source>
        <dbReference type="ARBA" id="ARBA00022692"/>
    </source>
</evidence>
<feature type="transmembrane region" description="Helical" evidence="5">
    <location>
        <begin position="87"/>
        <end position="111"/>
    </location>
</feature>
<keyword evidence="7" id="KW-1185">Reference proteome</keyword>
<keyword evidence="4 5" id="KW-0472">Membrane</keyword>
<dbReference type="EMBL" id="BTSY01000004">
    <property type="protein sequence ID" value="GMT21350.1"/>
    <property type="molecule type" value="Genomic_DNA"/>
</dbReference>
<gene>
    <name evidence="6" type="ORF">PFISCL1PPCAC_12647</name>
</gene>
<feature type="transmembrane region" description="Helical" evidence="5">
    <location>
        <begin position="166"/>
        <end position="189"/>
    </location>
</feature>
<accession>A0AAV5VP75</accession>
<keyword evidence="3 5" id="KW-1133">Transmembrane helix</keyword>
<evidence type="ECO:0000313" key="6">
    <source>
        <dbReference type="EMBL" id="GMT21350.1"/>
    </source>
</evidence>
<reference evidence="6" key="1">
    <citation type="submission" date="2023-10" db="EMBL/GenBank/DDBJ databases">
        <title>Genome assembly of Pristionchus species.</title>
        <authorList>
            <person name="Yoshida K."/>
            <person name="Sommer R.J."/>
        </authorList>
    </citation>
    <scope>NUCLEOTIDE SEQUENCE</scope>
    <source>
        <strain evidence="6">RS5133</strain>
    </source>
</reference>
<dbReference type="InterPro" id="IPR019372">
    <property type="entry name" value="LHFPL"/>
</dbReference>
<feature type="transmembrane region" description="Helical" evidence="5">
    <location>
        <begin position="123"/>
        <end position="143"/>
    </location>
</feature>